<dbReference type="GO" id="GO:0005886">
    <property type="term" value="C:plasma membrane"/>
    <property type="evidence" value="ECO:0007669"/>
    <property type="project" value="UniProtKB-SubCell"/>
</dbReference>
<dbReference type="InterPro" id="IPR038766">
    <property type="entry name" value="Membrane_comp_ABC_pdt"/>
</dbReference>
<accession>A0A0B9GWH2</accession>
<feature type="domain" description="ABC3 transporter permease C-terminal" evidence="7">
    <location>
        <begin position="697"/>
        <end position="812"/>
    </location>
</feature>
<name>A0A0B9GWH2_9GAMM</name>
<feature type="transmembrane region" description="Helical" evidence="6">
    <location>
        <begin position="462"/>
        <end position="482"/>
    </location>
</feature>
<dbReference type="InterPro" id="IPR003838">
    <property type="entry name" value="ABC3_permease_C"/>
</dbReference>
<proteinExistence type="predicted"/>
<dbReference type="AlphaFoldDB" id="A0A0B9GWH2"/>
<keyword evidence="2" id="KW-1003">Cell membrane</keyword>
<evidence type="ECO:0000313" key="9">
    <source>
        <dbReference type="Proteomes" id="UP000031278"/>
    </source>
</evidence>
<comment type="subcellular location">
    <subcellularLocation>
        <location evidence="1">Cell membrane</location>
        <topology evidence="1">Multi-pass membrane protein</topology>
    </subcellularLocation>
</comment>
<feature type="transmembrane region" description="Helical" evidence="6">
    <location>
        <begin position="734"/>
        <end position="765"/>
    </location>
</feature>
<evidence type="ECO:0000256" key="5">
    <source>
        <dbReference type="ARBA" id="ARBA00023136"/>
    </source>
</evidence>
<dbReference type="PANTHER" id="PTHR30287">
    <property type="entry name" value="MEMBRANE COMPONENT OF PREDICTED ABC SUPERFAMILY METABOLITE UPTAKE TRANSPORTER"/>
    <property type="match status" value="1"/>
</dbReference>
<evidence type="ECO:0000256" key="3">
    <source>
        <dbReference type="ARBA" id="ARBA00022692"/>
    </source>
</evidence>
<organism evidence="8 9">
    <name type="scientific">Photobacterium gaetbulicola</name>
    <dbReference type="NCBI Taxonomy" id="1295392"/>
    <lineage>
        <taxon>Bacteria</taxon>
        <taxon>Pseudomonadati</taxon>
        <taxon>Pseudomonadota</taxon>
        <taxon>Gammaproteobacteria</taxon>
        <taxon>Vibrionales</taxon>
        <taxon>Vibrionaceae</taxon>
        <taxon>Photobacterium</taxon>
    </lineage>
</organism>
<keyword evidence="3 6" id="KW-0812">Transmembrane</keyword>
<evidence type="ECO:0000256" key="1">
    <source>
        <dbReference type="ARBA" id="ARBA00004651"/>
    </source>
</evidence>
<dbReference type="Proteomes" id="UP000031278">
    <property type="component" value="Unassembled WGS sequence"/>
</dbReference>
<protein>
    <submittedName>
        <fullName evidence="8">ABC transporter permease</fullName>
    </submittedName>
</protein>
<feature type="transmembrane region" description="Helical" evidence="6">
    <location>
        <begin position="688"/>
        <end position="713"/>
    </location>
</feature>
<dbReference type="RefSeq" id="WP_039463096.1">
    <property type="nucleotide sequence ID" value="NZ_JWLZ01000162.1"/>
</dbReference>
<gene>
    <name evidence="8" type="ORF">RJ45_13935</name>
</gene>
<reference evidence="8 9" key="1">
    <citation type="submission" date="2014-12" db="EMBL/GenBank/DDBJ databases">
        <title>Genome sequencing of Photobacterium gaetbulicola AD005a.</title>
        <authorList>
            <person name="Adrian T.G.S."/>
            <person name="Chan K.G."/>
        </authorList>
    </citation>
    <scope>NUCLEOTIDE SEQUENCE [LARGE SCALE GENOMIC DNA]</scope>
    <source>
        <strain evidence="8 9">AD005a</strain>
    </source>
</reference>
<evidence type="ECO:0000313" key="8">
    <source>
        <dbReference type="EMBL" id="KHT63086.1"/>
    </source>
</evidence>
<dbReference type="EMBL" id="JWLZ01000162">
    <property type="protein sequence ID" value="KHT63086.1"/>
    <property type="molecule type" value="Genomic_DNA"/>
</dbReference>
<dbReference type="PANTHER" id="PTHR30287:SF2">
    <property type="entry name" value="BLL1001 PROTEIN"/>
    <property type="match status" value="1"/>
</dbReference>
<evidence type="ECO:0000259" key="7">
    <source>
        <dbReference type="Pfam" id="PF02687"/>
    </source>
</evidence>
<evidence type="ECO:0000256" key="2">
    <source>
        <dbReference type="ARBA" id="ARBA00022475"/>
    </source>
</evidence>
<feature type="domain" description="ABC3 transporter permease C-terminal" evidence="7">
    <location>
        <begin position="248"/>
        <end position="372"/>
    </location>
</feature>
<comment type="caution">
    <text evidence="8">The sequence shown here is derived from an EMBL/GenBank/DDBJ whole genome shotgun (WGS) entry which is preliminary data.</text>
</comment>
<feature type="transmembrane region" description="Helical" evidence="6">
    <location>
        <begin position="21"/>
        <end position="40"/>
    </location>
</feature>
<sequence length="821" mass="91010">MSSPVAKALWGHYKRHPLQIVLVWLGLTLGIALLVGVMGVNQQARESYRDGELLFSNPFPYRIRHSQPALKVPQGFYVQLRRDGFSQCVPMDELRITLDNGRSLELVGLDPIALFSSFRHNTVPGSENQQQILSLMQPPYPVLVGEQLANYMRFKDGQILQLESGKSIGPLRVVSEERIKGPRLIADMALLRQLQPSSGLSSILCGDLDPKMVSSLEDKLPTALKLEKQETAGLEPLTDAFHLNLLAMGMLAFVVGLFIFYQAMSLSFSQRQPLVGLMRQAGVSSGQLIKALSLELVVWIVVGLIGGNLLGLLLAEKLLPSVAQTLNDLYGANVSLAVRWQWEWGAASILIAVGGCLLACGWPLVRLINSQPARLATRMSLVRFSGREFAFQAVFSCMFVGAAIAAYQLPHGQKAGFVLIACILIASALAMPFLLWQLFRVLGIVVRSARLRWFFSDAAASLSYRGVAAMAFMLALASNIGMETMVGSFRNTTQTWLEQRLAADIYIRPAVNMAPRMTQWLENQDEVKQVWWQWRKMLPSESGTLQVVSVGGTDDEKQALAVKVAMPEYWQKLHHERAILVSESMALKQNIKPGQVLDLPPPLNKQWLVAGVFYDYGNPYGQVIMSQKRWKAIWPHKGQVSLAVHLNDHTQAETIIRSLGETFRLPPERIRNNNDLMLQAMNVFDRTFIVTATLGKLTLVVAVCGLFFATVAGETSRLRQFALLRCMGMTGRELALLGGGQLLLIGLLTALIALPLGLVLAQLLIDVVLKYSFGWTMPIEYFPTNYLFSLGSALVVLLLAGAWPVWRLVKQSAIMSLRESF</sequence>
<feature type="transmembrane region" description="Helical" evidence="6">
    <location>
        <begin position="344"/>
        <end position="368"/>
    </location>
</feature>
<evidence type="ECO:0000256" key="4">
    <source>
        <dbReference type="ARBA" id="ARBA00022989"/>
    </source>
</evidence>
<keyword evidence="4 6" id="KW-1133">Transmembrane helix</keyword>
<keyword evidence="5 6" id="KW-0472">Membrane</keyword>
<feature type="transmembrane region" description="Helical" evidence="6">
    <location>
        <begin position="785"/>
        <end position="806"/>
    </location>
</feature>
<evidence type="ECO:0000256" key="6">
    <source>
        <dbReference type="SAM" id="Phobius"/>
    </source>
</evidence>
<feature type="transmembrane region" description="Helical" evidence="6">
    <location>
        <begin position="389"/>
        <end position="409"/>
    </location>
</feature>
<dbReference type="Pfam" id="PF02687">
    <property type="entry name" value="FtsX"/>
    <property type="match status" value="2"/>
</dbReference>
<feature type="transmembrane region" description="Helical" evidence="6">
    <location>
        <begin position="296"/>
        <end position="315"/>
    </location>
</feature>
<feature type="transmembrane region" description="Helical" evidence="6">
    <location>
        <begin position="241"/>
        <end position="261"/>
    </location>
</feature>
<feature type="transmembrane region" description="Helical" evidence="6">
    <location>
        <begin position="415"/>
        <end position="442"/>
    </location>
</feature>